<gene>
    <name evidence="2" type="ORF">ATTO_09030</name>
</gene>
<proteinExistence type="predicted"/>
<feature type="compositionally biased region" description="Polar residues" evidence="1">
    <location>
        <begin position="1"/>
        <end position="17"/>
    </location>
</feature>
<keyword evidence="3" id="KW-1185">Reference proteome</keyword>
<sequence>MTLNGAQQQTPGESGQLQDPKGGEGNKPQDPNAGSTEPQDPGKGEGNAPQDPKPGEGDPQEPKVDHKLEADNRRLLSNQHSIVYVESQKILHHPTQDAKMHNKKGKRHKVVCPAR</sequence>
<evidence type="ECO:0000313" key="2">
    <source>
        <dbReference type="EMBL" id="BDC91031.1"/>
    </source>
</evidence>
<feature type="region of interest" description="Disordered" evidence="1">
    <location>
        <begin position="1"/>
        <end position="75"/>
    </location>
</feature>
<dbReference type="EMBL" id="AP025285">
    <property type="protein sequence ID" value="BDC91031.1"/>
    <property type="molecule type" value="Genomic_DNA"/>
</dbReference>
<evidence type="ECO:0000313" key="3">
    <source>
        <dbReference type="Proteomes" id="UP001431186"/>
    </source>
</evidence>
<feature type="compositionally biased region" description="Basic residues" evidence="1">
    <location>
        <begin position="101"/>
        <end position="115"/>
    </location>
</feature>
<feature type="region of interest" description="Disordered" evidence="1">
    <location>
        <begin position="92"/>
        <end position="115"/>
    </location>
</feature>
<accession>A0AAU9CJ51</accession>
<dbReference type="Proteomes" id="UP001431186">
    <property type="component" value="Chromosome"/>
</dbReference>
<dbReference type="RefSeq" id="WP_265591169.1">
    <property type="nucleotide sequence ID" value="NZ_AP025285.1"/>
</dbReference>
<protein>
    <submittedName>
        <fullName evidence="2">Uncharacterized protein</fullName>
    </submittedName>
</protein>
<evidence type="ECO:0000256" key="1">
    <source>
        <dbReference type="SAM" id="MobiDB-lite"/>
    </source>
</evidence>
<dbReference type="AlphaFoldDB" id="A0AAU9CJ51"/>
<organism evidence="2 3">
    <name type="scientific">Leptogranulimonas caecicola</name>
    <dbReference type="NCBI Taxonomy" id="2894156"/>
    <lineage>
        <taxon>Bacteria</taxon>
        <taxon>Bacillati</taxon>
        <taxon>Actinomycetota</taxon>
        <taxon>Coriobacteriia</taxon>
        <taxon>Coriobacteriales</taxon>
        <taxon>Kribbibacteriaceae</taxon>
        <taxon>Leptogranulimonas</taxon>
    </lineage>
</organism>
<dbReference type="KEGG" id="lcal:ATTO_09030"/>
<feature type="compositionally biased region" description="Basic and acidic residues" evidence="1">
    <location>
        <begin position="53"/>
        <end position="74"/>
    </location>
</feature>
<name>A0AAU9CJ51_9ACTN</name>
<reference evidence="2" key="1">
    <citation type="submission" date="2021-11" db="EMBL/GenBank/DDBJ databases">
        <title>Complete genome sequence of Atopobiaceae bacterium TOC12.</title>
        <authorList>
            <person name="Morinaga K."/>
            <person name="Kusada H."/>
            <person name="Tamaki H."/>
        </authorList>
    </citation>
    <scope>NUCLEOTIDE SEQUENCE</scope>
    <source>
        <strain evidence="2">TOC12</strain>
    </source>
</reference>